<geneLocation type="plasmid" evidence="6 7">
    <name>p1</name>
</geneLocation>
<dbReference type="HOGENOM" id="CLU_1871504_0_0_4"/>
<keyword evidence="4 6" id="KW-0418">Kinase</keyword>
<dbReference type="InterPro" id="IPR050482">
    <property type="entry name" value="Sensor_HK_TwoCompSys"/>
</dbReference>
<dbReference type="SUPFAM" id="SSF55874">
    <property type="entry name" value="ATPase domain of HSP90 chaperone/DNA topoisomerase II/histidine kinase"/>
    <property type="match status" value="1"/>
</dbReference>
<evidence type="ECO:0000256" key="4">
    <source>
        <dbReference type="ARBA" id="ARBA00022777"/>
    </source>
</evidence>
<reference evidence="6 7" key="2">
    <citation type="journal article" date="2018" name="Int. J. Syst. Evol. Microbiol.">
        <title>Burkholderia insecticola sp. nov., a gut symbiotic bacterium of the bean bug Riptortus pedestris.</title>
        <authorList>
            <person name="Takeshita K."/>
            <person name="Tamaki H."/>
            <person name="Ohbayashi T."/>
            <person name="Meng X.-Y."/>
            <person name="Sone T."/>
            <person name="Mitani Y."/>
            <person name="Peeters C."/>
            <person name="Kikuchi Y."/>
            <person name="Vandamme P."/>
        </authorList>
    </citation>
    <scope>NUCLEOTIDE SEQUENCE [LARGE SCALE GENOMIC DNA]</scope>
    <source>
        <strain evidence="6">RPE64</strain>
        <plasmid evidence="6 7">p1</plasmid>
    </source>
</reference>
<sequence>MSEKRNLVAQSLNFLKMQVHLLEAATREARINEIGEIVPLLGRAELKHAVDESIQRFGMQTRIMLELDHRHEGRLLLAPDQQPQVMFILQDALSNIRKHAEAQRVSVTIVNGRDFSLLVEDDGQGLRSARSRRVCP</sequence>
<dbReference type="Gene3D" id="3.30.565.10">
    <property type="entry name" value="Histidine kinase-like ATPase, C-terminal domain"/>
    <property type="match status" value="1"/>
</dbReference>
<evidence type="ECO:0000313" key="7">
    <source>
        <dbReference type="Proteomes" id="UP000013966"/>
    </source>
</evidence>
<keyword evidence="3" id="KW-0808">Transferase</keyword>
<evidence type="ECO:0000256" key="5">
    <source>
        <dbReference type="ARBA" id="ARBA00023012"/>
    </source>
</evidence>
<evidence type="ECO:0000313" key="6">
    <source>
        <dbReference type="EMBL" id="BAN28110.1"/>
    </source>
</evidence>
<dbReference type="GO" id="GO:0000160">
    <property type="term" value="P:phosphorelay signal transduction system"/>
    <property type="evidence" value="ECO:0007669"/>
    <property type="project" value="UniProtKB-KW"/>
</dbReference>
<dbReference type="GO" id="GO:0004673">
    <property type="term" value="F:protein histidine kinase activity"/>
    <property type="evidence" value="ECO:0007669"/>
    <property type="project" value="UniProtKB-EC"/>
</dbReference>
<protein>
    <recommendedName>
        <fullName evidence="2">histidine kinase</fullName>
        <ecNumber evidence="2">2.7.13.3</ecNumber>
    </recommendedName>
</protein>
<dbReference type="PATRIC" id="fig|758793.3.peg.6315"/>
<gene>
    <name evidence="6" type="primary">narX</name>
    <name evidence="6" type="ORF">BRPE64_DCDS11740</name>
</gene>
<organism evidence="6 7">
    <name type="scientific">Caballeronia insecticola</name>
    <dbReference type="NCBI Taxonomy" id="758793"/>
    <lineage>
        <taxon>Bacteria</taxon>
        <taxon>Pseudomonadati</taxon>
        <taxon>Pseudomonadota</taxon>
        <taxon>Betaproteobacteria</taxon>
        <taxon>Burkholderiales</taxon>
        <taxon>Burkholderiaceae</taxon>
        <taxon>Caballeronia</taxon>
    </lineage>
</organism>
<keyword evidence="5" id="KW-0902">Two-component regulatory system</keyword>
<dbReference type="InterPro" id="IPR036890">
    <property type="entry name" value="HATPase_C_sf"/>
</dbReference>
<keyword evidence="6" id="KW-0614">Plasmid</keyword>
<dbReference type="AlphaFoldDB" id="R4X196"/>
<evidence type="ECO:0000256" key="3">
    <source>
        <dbReference type="ARBA" id="ARBA00022679"/>
    </source>
</evidence>
<name>R4X196_9BURK</name>
<dbReference type="Proteomes" id="UP000013966">
    <property type="component" value="Plasmid p1"/>
</dbReference>
<dbReference type="EC" id="2.7.13.3" evidence="2"/>
<dbReference type="PANTHER" id="PTHR24421:SF10">
    <property type="entry name" value="NITRATE_NITRITE SENSOR PROTEIN NARQ"/>
    <property type="match status" value="1"/>
</dbReference>
<evidence type="ECO:0000256" key="2">
    <source>
        <dbReference type="ARBA" id="ARBA00012438"/>
    </source>
</evidence>
<dbReference type="KEGG" id="buo:BRPE64_DCDS11740"/>
<dbReference type="EMBL" id="AP013061">
    <property type="protein sequence ID" value="BAN28110.1"/>
    <property type="molecule type" value="Genomic_DNA"/>
</dbReference>
<keyword evidence="7" id="KW-1185">Reference proteome</keyword>
<comment type="catalytic activity">
    <reaction evidence="1">
        <text>ATP + protein L-histidine = ADP + protein N-phospho-L-histidine.</text>
        <dbReference type="EC" id="2.7.13.3"/>
    </reaction>
</comment>
<dbReference type="PANTHER" id="PTHR24421">
    <property type="entry name" value="NITRATE/NITRITE SENSOR PROTEIN NARX-RELATED"/>
    <property type="match status" value="1"/>
</dbReference>
<reference evidence="6 7" key="1">
    <citation type="journal article" date="2013" name="Genome Announc.">
        <title>Complete Genome Sequence of Burkholderia sp. Strain RPE64, Bacterial Symbiont of the Bean Bug Riptortus pedestris.</title>
        <authorList>
            <person name="Shibata T.F."/>
            <person name="Maeda T."/>
            <person name="Nikoh N."/>
            <person name="Yamaguchi K."/>
            <person name="Oshima K."/>
            <person name="Hattori M."/>
            <person name="Nishiyama T."/>
            <person name="Hasebe M."/>
            <person name="Fukatsu T."/>
            <person name="Kikuchi Y."/>
            <person name="Shigenobu S."/>
        </authorList>
    </citation>
    <scope>NUCLEOTIDE SEQUENCE [LARGE SCALE GENOMIC DNA]</scope>
    <source>
        <plasmid evidence="6 7">p1</plasmid>
    </source>
</reference>
<dbReference type="RefSeq" id="WP_016348818.1">
    <property type="nucleotide sequence ID" value="NC_021289.1"/>
</dbReference>
<evidence type="ECO:0000256" key="1">
    <source>
        <dbReference type="ARBA" id="ARBA00000085"/>
    </source>
</evidence>
<proteinExistence type="predicted"/>
<accession>R4X196</accession>